<keyword evidence="7" id="KW-1185">Reference proteome</keyword>
<evidence type="ECO:0000313" key="4">
    <source>
        <dbReference type="EMBL" id="NWJ46309.1"/>
    </source>
</evidence>
<dbReference type="Gene3D" id="2.120.10.30">
    <property type="entry name" value="TolB, C-terminal domain"/>
    <property type="match status" value="1"/>
</dbReference>
<dbReference type="Proteomes" id="UP001431572">
    <property type="component" value="Chromosome 1"/>
</dbReference>
<sequence>MNKFPYIATTLFVLTLILSACGDSSTTAAPSTTFSTISTRPSQTTQSSPANALTPLVGPDGQITVVAPTATVGNFKGSFFYVKNNNIWQGGIGLPGIPPVSTTKLGGIALTNVSALAITKTPALSPDGQTLAYAYSPDPEIKNGRTIIGQDIMTLDLKTKAAKVLMERQEPDMFLEDPAWSPDGKYLYASYRSPERDKTGAVIGQKVGIQRLELATGNRETLVQDAREPVPTPDGKSLVFIGVAASTMTFDYSFKVLDLATKQERELIKPELNFLSYYFPRISPDGQWVVFAGVGGPEYSANSPTATPSIGSVQGLALHGMPYDLWLIKTDGTNLRRLTVLFEDQPMASWSKDGKQIIFLAGQGFYTVEVDTGKLSKKSDEGAHGGFDYRE</sequence>
<dbReference type="InterPro" id="IPR011042">
    <property type="entry name" value="6-blade_b-propeller_TolB-like"/>
</dbReference>
<dbReference type="Gene3D" id="2.120.10.60">
    <property type="entry name" value="Tricorn protease N-terminal domain"/>
    <property type="match status" value="1"/>
</dbReference>
<dbReference type="EMBL" id="JACATZ010000001">
    <property type="protein sequence ID" value="NWJ46309.1"/>
    <property type="molecule type" value="Genomic_DNA"/>
</dbReference>
<protein>
    <submittedName>
        <fullName evidence="4">PD40 domain-containing protein</fullName>
    </submittedName>
</protein>
<evidence type="ECO:0000256" key="3">
    <source>
        <dbReference type="SAM" id="SignalP"/>
    </source>
</evidence>
<comment type="similarity">
    <text evidence="1">Belongs to the TolB family.</text>
</comment>
<dbReference type="SUPFAM" id="SSF69304">
    <property type="entry name" value="Tricorn protease N-terminal domain"/>
    <property type="match status" value="1"/>
</dbReference>
<feature type="compositionally biased region" description="Low complexity" evidence="2">
    <location>
        <begin position="27"/>
        <end position="49"/>
    </location>
</feature>
<dbReference type="Proteomes" id="UP000521676">
    <property type="component" value="Unassembled WGS sequence"/>
</dbReference>
<proteinExistence type="inferred from homology"/>
<keyword evidence="3" id="KW-0732">Signal</keyword>
<organism evidence="4 6">
    <name type="scientific">Candidatus Chlorohelix allophototropha</name>
    <dbReference type="NCBI Taxonomy" id="3003348"/>
    <lineage>
        <taxon>Bacteria</taxon>
        <taxon>Bacillati</taxon>
        <taxon>Chloroflexota</taxon>
        <taxon>Chloroflexia</taxon>
        <taxon>Candidatus Chloroheliales</taxon>
        <taxon>Candidatus Chloroheliaceae</taxon>
        <taxon>Candidatus Chlorohelix</taxon>
    </lineage>
</organism>
<name>A0A8T7M1Z4_9CHLR</name>
<feature type="region of interest" description="Disordered" evidence="2">
    <location>
        <begin position="27"/>
        <end position="53"/>
    </location>
</feature>
<evidence type="ECO:0000313" key="6">
    <source>
        <dbReference type="Proteomes" id="UP000521676"/>
    </source>
</evidence>
<dbReference type="InterPro" id="IPR011659">
    <property type="entry name" value="WD40"/>
</dbReference>
<dbReference type="EMBL" id="CP128399">
    <property type="protein sequence ID" value="WJW65680.1"/>
    <property type="molecule type" value="Genomic_DNA"/>
</dbReference>
<evidence type="ECO:0000256" key="2">
    <source>
        <dbReference type="SAM" id="MobiDB-lite"/>
    </source>
</evidence>
<feature type="signal peptide" evidence="3">
    <location>
        <begin position="1"/>
        <end position="28"/>
    </location>
</feature>
<feature type="chain" id="PRO_5035820371" evidence="3">
    <location>
        <begin position="29"/>
        <end position="391"/>
    </location>
</feature>
<reference evidence="4 6" key="1">
    <citation type="submission" date="2020-06" db="EMBL/GenBank/DDBJ databases">
        <title>Anoxygenic phototrophic Chloroflexota member uses a Type I reaction center.</title>
        <authorList>
            <person name="Tsuji J.M."/>
            <person name="Shaw N.A."/>
            <person name="Nagashima S."/>
            <person name="Venkiteswaran J."/>
            <person name="Schiff S.L."/>
            <person name="Hanada S."/>
            <person name="Tank M."/>
            <person name="Neufeld J.D."/>
        </authorList>
    </citation>
    <scope>NUCLEOTIDE SEQUENCE [LARGE SCALE GENOMIC DNA]</scope>
    <source>
        <strain evidence="4">L227-S17</strain>
    </source>
</reference>
<dbReference type="PANTHER" id="PTHR36842">
    <property type="entry name" value="PROTEIN TOLB HOMOLOG"/>
    <property type="match status" value="1"/>
</dbReference>
<evidence type="ECO:0000313" key="7">
    <source>
        <dbReference type="Proteomes" id="UP001431572"/>
    </source>
</evidence>
<evidence type="ECO:0000256" key="1">
    <source>
        <dbReference type="ARBA" id="ARBA00009820"/>
    </source>
</evidence>
<dbReference type="PANTHER" id="PTHR36842:SF1">
    <property type="entry name" value="PROTEIN TOLB"/>
    <property type="match status" value="1"/>
</dbReference>
<dbReference type="Pfam" id="PF07676">
    <property type="entry name" value="PD40"/>
    <property type="match status" value="3"/>
</dbReference>
<accession>A0A8T7M1Z4</accession>
<dbReference type="RefSeq" id="WP_341467568.1">
    <property type="nucleotide sequence ID" value="NZ_CP128399.1"/>
</dbReference>
<evidence type="ECO:0000313" key="5">
    <source>
        <dbReference type="EMBL" id="WJW65680.1"/>
    </source>
</evidence>
<gene>
    <name evidence="4" type="ORF">HXX08_10570</name>
    <name evidence="5" type="ORF">OZ401_001458</name>
</gene>
<reference evidence="5" key="2">
    <citation type="journal article" date="2024" name="Nature">
        <title>Anoxygenic phototroph of the Chloroflexota uses a type I reaction centre.</title>
        <authorList>
            <person name="Tsuji J.M."/>
            <person name="Shaw N.A."/>
            <person name="Nagashima S."/>
            <person name="Venkiteswaran J.J."/>
            <person name="Schiff S.L."/>
            <person name="Watanabe T."/>
            <person name="Fukui M."/>
            <person name="Hanada S."/>
            <person name="Tank M."/>
            <person name="Neufeld J.D."/>
        </authorList>
    </citation>
    <scope>NUCLEOTIDE SEQUENCE</scope>
    <source>
        <strain evidence="5">L227-S17</strain>
    </source>
</reference>
<dbReference type="PROSITE" id="PS51257">
    <property type="entry name" value="PROKAR_LIPOPROTEIN"/>
    <property type="match status" value="1"/>
</dbReference>
<dbReference type="AlphaFoldDB" id="A0A8T7M1Z4"/>